<dbReference type="Proteomes" id="UP001295462">
    <property type="component" value="Unassembled WGS sequence"/>
</dbReference>
<name>A0AAU9QDD2_9VIBR</name>
<protein>
    <submittedName>
        <fullName evidence="1">Uncharacterized protein</fullName>
    </submittedName>
</protein>
<comment type="caution">
    <text evidence="1">The sequence shown here is derived from an EMBL/GenBank/DDBJ whole genome shotgun (WGS) entry which is preliminary data.</text>
</comment>
<sequence length="66" mass="7682">MISLFALLKSFLKCGYELTGLHAVRTWGTKEEHLKCPNNKSVATYESHTQNWEENNCNEEERLPLQ</sequence>
<dbReference type="AlphaFoldDB" id="A0AAU9QDD2"/>
<reference evidence="1" key="1">
    <citation type="submission" date="2022-01" db="EMBL/GenBank/DDBJ databases">
        <authorList>
            <person name="Lagorce A."/>
        </authorList>
    </citation>
    <scope>NUCLEOTIDE SEQUENCE</scope>
    <source>
        <strain evidence="1">Th15_F1_A12</strain>
    </source>
</reference>
<evidence type="ECO:0000313" key="1">
    <source>
        <dbReference type="EMBL" id="CAH1564921.1"/>
    </source>
</evidence>
<dbReference type="EMBL" id="CAKMUD010000001">
    <property type="protein sequence ID" value="CAH1564921.1"/>
    <property type="molecule type" value="Genomic_DNA"/>
</dbReference>
<organism evidence="1 2">
    <name type="scientific">Vibrio jasicida</name>
    <dbReference type="NCBI Taxonomy" id="766224"/>
    <lineage>
        <taxon>Bacteria</taxon>
        <taxon>Pseudomonadati</taxon>
        <taxon>Pseudomonadota</taxon>
        <taxon>Gammaproteobacteria</taxon>
        <taxon>Vibrionales</taxon>
        <taxon>Vibrionaceae</taxon>
        <taxon>Vibrio</taxon>
    </lineage>
</organism>
<gene>
    <name evidence="1" type="ORF">THF1A12_10323</name>
</gene>
<proteinExistence type="predicted"/>
<accession>A0AAU9QDD2</accession>
<evidence type="ECO:0000313" key="2">
    <source>
        <dbReference type="Proteomes" id="UP001295462"/>
    </source>
</evidence>